<evidence type="ECO:0000313" key="2">
    <source>
        <dbReference type="Proteomes" id="UP000606974"/>
    </source>
</evidence>
<evidence type="ECO:0000313" key="1">
    <source>
        <dbReference type="EMBL" id="KAF7514238.1"/>
    </source>
</evidence>
<dbReference type="AlphaFoldDB" id="A0A8H7ARX7"/>
<accession>A0A8H7ARX7</accession>
<comment type="caution">
    <text evidence="1">The sequence shown here is derived from an EMBL/GenBank/DDBJ whole genome shotgun (WGS) entry which is preliminary data.</text>
</comment>
<organism evidence="1 2">
    <name type="scientific">Endocarpon pusillum</name>
    <dbReference type="NCBI Taxonomy" id="364733"/>
    <lineage>
        <taxon>Eukaryota</taxon>
        <taxon>Fungi</taxon>
        <taxon>Dikarya</taxon>
        <taxon>Ascomycota</taxon>
        <taxon>Pezizomycotina</taxon>
        <taxon>Eurotiomycetes</taxon>
        <taxon>Chaetothyriomycetidae</taxon>
        <taxon>Verrucariales</taxon>
        <taxon>Verrucariaceae</taxon>
        <taxon>Endocarpon</taxon>
    </lineage>
</organism>
<dbReference type="OrthoDB" id="265717at2759"/>
<protein>
    <submittedName>
        <fullName evidence="1">Uncharacterized protein</fullName>
    </submittedName>
</protein>
<dbReference type="EMBL" id="JAACFV010000001">
    <property type="protein sequence ID" value="KAF7514238.1"/>
    <property type="molecule type" value="Genomic_DNA"/>
</dbReference>
<name>A0A8H7ARX7_9EURO</name>
<keyword evidence="2" id="KW-1185">Reference proteome</keyword>
<dbReference type="Proteomes" id="UP000606974">
    <property type="component" value="Unassembled WGS sequence"/>
</dbReference>
<reference evidence="1" key="1">
    <citation type="submission" date="2020-02" db="EMBL/GenBank/DDBJ databases">
        <authorList>
            <person name="Palmer J.M."/>
        </authorList>
    </citation>
    <scope>NUCLEOTIDE SEQUENCE</scope>
    <source>
        <strain evidence="1">EPUS1.4</strain>
        <tissue evidence="1">Thallus</tissue>
    </source>
</reference>
<sequence length="101" mass="11456">MALHLLHMMFGLFEEEGIWDASIARAYNDAYEIATANEDESRARVFAERTYDARRLIEGDDSPVTVKMKQAAEKLSAQTPQGMNEAELENWLWMLNGASES</sequence>
<gene>
    <name evidence="1" type="ORF">GJ744_000008</name>
</gene>
<proteinExistence type="predicted"/>